<reference evidence="1" key="1">
    <citation type="submission" date="2020-11" db="EMBL/GenBank/DDBJ databases">
        <authorList>
            <person name="Tran Van P."/>
        </authorList>
    </citation>
    <scope>NUCLEOTIDE SEQUENCE</scope>
</reference>
<dbReference type="AlphaFoldDB" id="A0A7R9PQ01"/>
<gene>
    <name evidence="1" type="ORF">TGEB3V08_LOCUS8680</name>
</gene>
<protein>
    <submittedName>
        <fullName evidence="1">Uncharacterized protein</fullName>
    </submittedName>
</protein>
<name>A0A7R9PQ01_TIMGE</name>
<organism evidence="1">
    <name type="scientific">Timema genevievae</name>
    <name type="common">Walking stick</name>
    <dbReference type="NCBI Taxonomy" id="629358"/>
    <lineage>
        <taxon>Eukaryota</taxon>
        <taxon>Metazoa</taxon>
        <taxon>Ecdysozoa</taxon>
        <taxon>Arthropoda</taxon>
        <taxon>Hexapoda</taxon>
        <taxon>Insecta</taxon>
        <taxon>Pterygota</taxon>
        <taxon>Neoptera</taxon>
        <taxon>Polyneoptera</taxon>
        <taxon>Phasmatodea</taxon>
        <taxon>Timematodea</taxon>
        <taxon>Timematoidea</taxon>
        <taxon>Timematidae</taxon>
        <taxon>Timema</taxon>
    </lineage>
</organism>
<proteinExistence type="predicted"/>
<dbReference type="EMBL" id="OE843479">
    <property type="protein sequence ID" value="CAD7603233.1"/>
    <property type="molecule type" value="Genomic_DNA"/>
</dbReference>
<accession>A0A7R9PQ01</accession>
<evidence type="ECO:0000313" key="1">
    <source>
        <dbReference type="EMBL" id="CAD7603233.1"/>
    </source>
</evidence>
<sequence length="76" mass="8784">MLSFQAKDWFDALLIHSELDMHSALQLDHDLTDKDANIDCDETHRTGRVHQLDIRCFHVLEGRKRDDGIIKAPSDL</sequence>